<evidence type="ECO:0000313" key="1">
    <source>
        <dbReference type="EMBL" id="KAG0729669.1"/>
    </source>
</evidence>
<comment type="caution">
    <text evidence="1">The sequence shown here is derived from an EMBL/GenBank/DDBJ whole genome shotgun (WGS) entry which is preliminary data.</text>
</comment>
<keyword evidence="2" id="KW-1185">Reference proteome</keyword>
<evidence type="ECO:0000313" key="2">
    <source>
        <dbReference type="Proteomes" id="UP000770661"/>
    </source>
</evidence>
<proteinExistence type="predicted"/>
<dbReference type="AlphaFoldDB" id="A0A8J4YS60"/>
<sequence>MVKYSRKPQPFQRFVPVHYATHEGFSEFIMCPHHFPCSLFSQFGANCDTVSQPVKAGNIGSTNVSVGRGKHISHELGCSESSCHSDAIQNSIFLTAAQSLLLAQLHRYLLSERGSYKSLA</sequence>
<dbReference type="EMBL" id="JACEEZ010000970">
    <property type="protein sequence ID" value="KAG0729669.1"/>
    <property type="molecule type" value="Genomic_DNA"/>
</dbReference>
<protein>
    <submittedName>
        <fullName evidence="1">Uncharacterized protein</fullName>
    </submittedName>
</protein>
<accession>A0A8J4YS60</accession>
<name>A0A8J4YS60_CHIOP</name>
<reference evidence="1" key="1">
    <citation type="submission" date="2020-07" db="EMBL/GenBank/DDBJ databases">
        <title>The High-quality genome of the commercially important snow crab, Chionoecetes opilio.</title>
        <authorList>
            <person name="Jeong J.-H."/>
            <person name="Ryu S."/>
        </authorList>
    </citation>
    <scope>NUCLEOTIDE SEQUENCE</scope>
    <source>
        <strain evidence="1">MADBK_172401_WGS</strain>
        <tissue evidence="1">Digestive gland</tissue>
    </source>
</reference>
<gene>
    <name evidence="1" type="ORF">GWK47_003426</name>
</gene>
<organism evidence="1 2">
    <name type="scientific">Chionoecetes opilio</name>
    <name type="common">Atlantic snow crab</name>
    <name type="synonym">Cancer opilio</name>
    <dbReference type="NCBI Taxonomy" id="41210"/>
    <lineage>
        <taxon>Eukaryota</taxon>
        <taxon>Metazoa</taxon>
        <taxon>Ecdysozoa</taxon>
        <taxon>Arthropoda</taxon>
        <taxon>Crustacea</taxon>
        <taxon>Multicrustacea</taxon>
        <taxon>Malacostraca</taxon>
        <taxon>Eumalacostraca</taxon>
        <taxon>Eucarida</taxon>
        <taxon>Decapoda</taxon>
        <taxon>Pleocyemata</taxon>
        <taxon>Brachyura</taxon>
        <taxon>Eubrachyura</taxon>
        <taxon>Majoidea</taxon>
        <taxon>Majidae</taxon>
        <taxon>Chionoecetes</taxon>
    </lineage>
</organism>
<dbReference type="Proteomes" id="UP000770661">
    <property type="component" value="Unassembled WGS sequence"/>
</dbReference>